<dbReference type="EMBL" id="BGPR01217157">
    <property type="protein sequence ID" value="GBN54695.1"/>
    <property type="molecule type" value="Genomic_DNA"/>
</dbReference>
<keyword evidence="1" id="KW-0812">Transmembrane</keyword>
<dbReference type="EMBL" id="BGPR01217203">
    <property type="protein sequence ID" value="GBN54811.1"/>
    <property type="molecule type" value="Genomic_DNA"/>
</dbReference>
<evidence type="ECO:0000313" key="6">
    <source>
        <dbReference type="Proteomes" id="UP000499080"/>
    </source>
</evidence>
<evidence type="ECO:0000256" key="1">
    <source>
        <dbReference type="SAM" id="Phobius"/>
    </source>
</evidence>
<accession>A0A4Y2PS41</accession>
<evidence type="ECO:0000313" key="4">
    <source>
        <dbReference type="EMBL" id="GBN54779.1"/>
    </source>
</evidence>
<keyword evidence="1" id="KW-1133">Transmembrane helix</keyword>
<evidence type="ECO:0000313" key="5">
    <source>
        <dbReference type="EMBL" id="GBN54811.1"/>
    </source>
</evidence>
<name>A0A4Y2PS41_ARAVE</name>
<dbReference type="AlphaFoldDB" id="A0A4Y2PS41"/>
<comment type="caution">
    <text evidence="2">The sequence shown here is derived from an EMBL/GenBank/DDBJ whole genome shotgun (WGS) entry which is preliminary data.</text>
</comment>
<gene>
    <name evidence="2" type="ORF">AVEN_12242_1</name>
    <name evidence="4" type="ORF">AVEN_144090_1</name>
    <name evidence="5" type="ORF">AVEN_172543_1</name>
    <name evidence="3" type="ORF">AVEN_62295_1</name>
</gene>
<evidence type="ECO:0000313" key="3">
    <source>
        <dbReference type="EMBL" id="GBN54726.1"/>
    </source>
</evidence>
<protein>
    <submittedName>
        <fullName evidence="2">Uncharacterized protein</fullName>
    </submittedName>
</protein>
<dbReference type="EMBL" id="BGPR01217194">
    <property type="protein sequence ID" value="GBN54779.1"/>
    <property type="molecule type" value="Genomic_DNA"/>
</dbReference>
<reference evidence="2 6" key="1">
    <citation type="journal article" date="2019" name="Sci. Rep.">
        <title>Orb-weaving spider Araneus ventricosus genome elucidates the spidroin gene catalogue.</title>
        <authorList>
            <person name="Kono N."/>
            <person name="Nakamura H."/>
            <person name="Ohtoshi R."/>
            <person name="Moran D.A.P."/>
            <person name="Shinohara A."/>
            <person name="Yoshida Y."/>
            <person name="Fujiwara M."/>
            <person name="Mori M."/>
            <person name="Tomita M."/>
            <person name="Arakawa K."/>
        </authorList>
    </citation>
    <scope>NUCLEOTIDE SEQUENCE [LARGE SCALE GENOMIC DNA]</scope>
</reference>
<keyword evidence="6" id="KW-1185">Reference proteome</keyword>
<proteinExistence type="predicted"/>
<keyword evidence="1" id="KW-0472">Membrane</keyword>
<feature type="transmembrane region" description="Helical" evidence="1">
    <location>
        <begin position="12"/>
        <end position="34"/>
    </location>
</feature>
<evidence type="ECO:0000313" key="2">
    <source>
        <dbReference type="EMBL" id="GBN54695.1"/>
    </source>
</evidence>
<dbReference type="Proteomes" id="UP000499080">
    <property type="component" value="Unassembled WGS sequence"/>
</dbReference>
<dbReference type="EMBL" id="BGPR01217169">
    <property type="protein sequence ID" value="GBN54726.1"/>
    <property type="molecule type" value="Genomic_DNA"/>
</dbReference>
<sequence length="81" mass="9222">MRENDFCGASTAILMIFFDFFLYSLVDFTLEYLFPYGFTPPWGKLKPNGKNSESTKCEDAHEKEALIGSLSSSTNLDPWIK</sequence>
<organism evidence="2 6">
    <name type="scientific">Araneus ventricosus</name>
    <name type="common">Orbweaver spider</name>
    <name type="synonym">Epeira ventricosa</name>
    <dbReference type="NCBI Taxonomy" id="182803"/>
    <lineage>
        <taxon>Eukaryota</taxon>
        <taxon>Metazoa</taxon>
        <taxon>Ecdysozoa</taxon>
        <taxon>Arthropoda</taxon>
        <taxon>Chelicerata</taxon>
        <taxon>Arachnida</taxon>
        <taxon>Araneae</taxon>
        <taxon>Araneomorphae</taxon>
        <taxon>Entelegynae</taxon>
        <taxon>Araneoidea</taxon>
        <taxon>Araneidae</taxon>
        <taxon>Araneus</taxon>
    </lineage>
</organism>